<evidence type="ECO:0000259" key="9">
    <source>
        <dbReference type="PROSITE" id="PS51352"/>
    </source>
</evidence>
<feature type="transmembrane region" description="Helical" evidence="7">
    <location>
        <begin position="424"/>
        <end position="442"/>
    </location>
</feature>
<dbReference type="SUPFAM" id="SSF52833">
    <property type="entry name" value="Thioredoxin-like"/>
    <property type="match status" value="1"/>
</dbReference>
<dbReference type="GO" id="GO:0045454">
    <property type="term" value="P:cell redox homeostasis"/>
    <property type="evidence" value="ECO:0007669"/>
    <property type="project" value="TreeGrafter"/>
</dbReference>
<evidence type="ECO:0000313" key="10">
    <source>
        <dbReference type="EMBL" id="CUP61453.1"/>
    </source>
</evidence>
<dbReference type="EMBL" id="CZBL01000002">
    <property type="protein sequence ID" value="CUP61453.1"/>
    <property type="molecule type" value="Genomic_DNA"/>
</dbReference>
<evidence type="ECO:0000313" key="11">
    <source>
        <dbReference type="Proteomes" id="UP000095725"/>
    </source>
</evidence>
<feature type="transmembrane region" description="Helical" evidence="7">
    <location>
        <begin position="388"/>
        <end position="412"/>
    </location>
</feature>
<dbReference type="InterPro" id="IPR028250">
    <property type="entry name" value="DsbDN"/>
</dbReference>
<evidence type="ECO:0000256" key="2">
    <source>
        <dbReference type="ARBA" id="ARBA00022475"/>
    </source>
</evidence>
<feature type="transmembrane region" description="Helical" evidence="7">
    <location>
        <begin position="276"/>
        <end position="298"/>
    </location>
</feature>
<feature type="transmembrane region" description="Helical" evidence="7">
    <location>
        <begin position="352"/>
        <end position="382"/>
    </location>
</feature>
<gene>
    <name evidence="10" type="primary">dsbD</name>
    <name evidence="10" type="ORF">ERS852558_00600</name>
</gene>
<dbReference type="Pfam" id="PF13899">
    <property type="entry name" value="Thioredoxin_7"/>
    <property type="match status" value="1"/>
</dbReference>
<dbReference type="GO" id="GO:0047134">
    <property type="term" value="F:protein-disulfide reductase [NAD(P)H] activity"/>
    <property type="evidence" value="ECO:0007669"/>
    <property type="project" value="UniProtKB-EC"/>
</dbReference>
<dbReference type="PANTHER" id="PTHR32234:SF0">
    <property type="entry name" value="THIOL:DISULFIDE INTERCHANGE PROTEIN DSBD"/>
    <property type="match status" value="1"/>
</dbReference>
<evidence type="ECO:0000256" key="3">
    <source>
        <dbReference type="ARBA" id="ARBA00022692"/>
    </source>
</evidence>
<dbReference type="InterPro" id="IPR003834">
    <property type="entry name" value="Cyt_c_assmbl_TM_dom"/>
</dbReference>
<feature type="transmembrane region" description="Helical" evidence="7">
    <location>
        <begin position="462"/>
        <end position="481"/>
    </location>
</feature>
<dbReference type="Gene3D" id="2.60.40.1250">
    <property type="entry name" value="Thiol:disulfide interchange protein DsbD, N-terminal domain"/>
    <property type="match status" value="1"/>
</dbReference>
<protein>
    <submittedName>
        <fullName evidence="10">Thiol:disulfide interchange protein</fullName>
        <ecNumber evidence="10">1.8.1.8</ecNumber>
    </submittedName>
</protein>
<dbReference type="InterPro" id="IPR013766">
    <property type="entry name" value="Thioredoxin_domain"/>
</dbReference>
<accession>A0A174PKF2</accession>
<keyword evidence="3 7" id="KW-0812">Transmembrane</keyword>
<dbReference type="Pfam" id="PF02683">
    <property type="entry name" value="DsbD_TM"/>
    <property type="match status" value="1"/>
</dbReference>
<evidence type="ECO:0000256" key="4">
    <source>
        <dbReference type="ARBA" id="ARBA00022748"/>
    </source>
</evidence>
<keyword evidence="6 7" id="KW-0472">Membrane</keyword>
<keyword evidence="4" id="KW-0201">Cytochrome c-type biogenesis</keyword>
<dbReference type="InterPro" id="IPR036929">
    <property type="entry name" value="DsbDN_sf"/>
</dbReference>
<dbReference type="EC" id="1.8.1.8" evidence="10"/>
<feature type="domain" description="Thioredoxin" evidence="9">
    <location>
        <begin position="516"/>
        <end position="682"/>
    </location>
</feature>
<feature type="transmembrane region" description="Helical" evidence="7">
    <location>
        <begin position="310"/>
        <end position="331"/>
    </location>
</feature>
<evidence type="ECO:0000256" key="7">
    <source>
        <dbReference type="SAM" id="Phobius"/>
    </source>
</evidence>
<dbReference type="Pfam" id="PF11412">
    <property type="entry name" value="DsbD_N"/>
    <property type="match status" value="1"/>
</dbReference>
<feature type="signal peptide" evidence="8">
    <location>
        <begin position="1"/>
        <end position="19"/>
    </location>
</feature>
<feature type="transmembrane region" description="Helical" evidence="7">
    <location>
        <begin position="493"/>
        <end position="515"/>
    </location>
</feature>
<proteinExistence type="predicted"/>
<organism evidence="10 11">
    <name type="scientific">Bacteroides caccae</name>
    <dbReference type="NCBI Taxonomy" id="47678"/>
    <lineage>
        <taxon>Bacteria</taxon>
        <taxon>Pseudomonadati</taxon>
        <taxon>Bacteroidota</taxon>
        <taxon>Bacteroidia</taxon>
        <taxon>Bacteroidales</taxon>
        <taxon>Bacteroidaceae</taxon>
        <taxon>Bacteroides</taxon>
    </lineage>
</organism>
<dbReference type="GO" id="GO:0017004">
    <property type="term" value="P:cytochrome complex assembly"/>
    <property type="evidence" value="ECO:0007669"/>
    <property type="project" value="UniProtKB-KW"/>
</dbReference>
<keyword evidence="10" id="KW-0560">Oxidoreductase</keyword>
<dbReference type="PANTHER" id="PTHR32234">
    <property type="entry name" value="THIOL:DISULFIDE INTERCHANGE PROTEIN DSBD"/>
    <property type="match status" value="1"/>
</dbReference>
<reference evidence="10 11" key="1">
    <citation type="submission" date="2015-09" db="EMBL/GenBank/DDBJ databases">
        <authorList>
            <consortium name="Pathogen Informatics"/>
        </authorList>
    </citation>
    <scope>NUCLEOTIDE SEQUENCE [LARGE SCALE GENOMIC DNA]</scope>
    <source>
        <strain evidence="10 11">2789STDY5834946</strain>
    </source>
</reference>
<name>A0A174PKF2_9BACE</name>
<evidence type="ECO:0000256" key="8">
    <source>
        <dbReference type="SAM" id="SignalP"/>
    </source>
</evidence>
<dbReference type="Gene3D" id="3.40.30.10">
    <property type="entry name" value="Glutaredoxin"/>
    <property type="match status" value="1"/>
</dbReference>
<keyword evidence="5 7" id="KW-1133">Transmembrane helix</keyword>
<dbReference type="RefSeq" id="WP_055255893.1">
    <property type="nucleotide sequence ID" value="NZ_CP081920.1"/>
</dbReference>
<feature type="transmembrane region" description="Helical" evidence="7">
    <location>
        <begin position="231"/>
        <end position="255"/>
    </location>
</feature>
<dbReference type="GO" id="GO:0005886">
    <property type="term" value="C:plasma membrane"/>
    <property type="evidence" value="ECO:0007669"/>
    <property type="project" value="UniProtKB-SubCell"/>
</dbReference>
<sequence length="684" mass="75459">MKKLISSLLLSFVVCVLQAQIKDPVKFKTEFNTLSDTEAEIVFTAAIDKGWHVYSTELGDGGPISATFNVDKTSGIELLGKLKPVGKEVATFDKLFEMKVRYFENTAKFIQKVKLTGGAYEIEGYLEYGACDDESCLPPTEVPFKFSGVAKTANAAAAKAEQPEKKEVEKKEEAAPVVSKDTVAMMELVPATTTDASTGIQPAVASGELWKPVISELQALGEEHTQGDMSWIYIFVTGFLGGLLALFTPCVWPIIPMTVSFFLKRSEDKKKGIRDAWTYGASIVVIYVALGLAITLIFGASALNALSTNAIFNILFFLMLVVFAASFFGAFEITLPSKWSNAVDSKAESTTGLLSIFLMAFTLSLVSFSCTGPIIGFLLVQVSTTGSIVAPAIGMLGFAIALALPFTLFALFPSWLKSMPKSGGWMNVIKVTLGFLELAFALKFLSVADLAYGWRLLDRETFLALWIVIFALLGFYLLGKIKFPHDDDDNKVGVTRFFMALVSLAFAVYMVPGLWGAPLKAVSAFAPPMQTQDFNLYKNEVHAKFDDYDLGMEYARLNGKPVMLDFTGYGCVNCRKMEAAVWTDPKVSDLINNDYVLITLYVDNKTPLTEPVKIVENGTERTLRTVGDKWSYLQRVKFGANAQPFYVLLDNQGKPLNKSYAYDEDIPKYIEFLQTGLENYKKER</sequence>
<dbReference type="InterPro" id="IPR036249">
    <property type="entry name" value="Thioredoxin-like_sf"/>
</dbReference>
<keyword evidence="2" id="KW-1003">Cell membrane</keyword>
<dbReference type="PROSITE" id="PS51352">
    <property type="entry name" value="THIOREDOXIN_2"/>
    <property type="match status" value="1"/>
</dbReference>
<feature type="chain" id="PRO_5008030027" evidence="8">
    <location>
        <begin position="20"/>
        <end position="684"/>
    </location>
</feature>
<dbReference type="Proteomes" id="UP000095725">
    <property type="component" value="Unassembled WGS sequence"/>
</dbReference>
<evidence type="ECO:0000256" key="1">
    <source>
        <dbReference type="ARBA" id="ARBA00004651"/>
    </source>
</evidence>
<evidence type="ECO:0000256" key="6">
    <source>
        <dbReference type="ARBA" id="ARBA00023136"/>
    </source>
</evidence>
<dbReference type="AlphaFoldDB" id="A0A174PKF2"/>
<comment type="subcellular location">
    <subcellularLocation>
        <location evidence="1">Cell membrane</location>
        <topology evidence="1">Multi-pass membrane protein</topology>
    </subcellularLocation>
</comment>
<keyword evidence="8" id="KW-0732">Signal</keyword>
<evidence type="ECO:0000256" key="5">
    <source>
        <dbReference type="ARBA" id="ARBA00022989"/>
    </source>
</evidence>